<dbReference type="OrthoDB" id="7396466at2759"/>
<proteinExistence type="predicted"/>
<name>A0A821U6Y6_9NEOP</name>
<protein>
    <recommendedName>
        <fullName evidence="4">SHOCT domain-containing protein</fullName>
    </recommendedName>
</protein>
<gene>
    <name evidence="2" type="ORF">PMACD_LOCUS9954</name>
</gene>
<organism evidence="2 3">
    <name type="scientific">Pieris macdunnoughi</name>
    <dbReference type="NCBI Taxonomy" id="345717"/>
    <lineage>
        <taxon>Eukaryota</taxon>
        <taxon>Metazoa</taxon>
        <taxon>Ecdysozoa</taxon>
        <taxon>Arthropoda</taxon>
        <taxon>Hexapoda</taxon>
        <taxon>Insecta</taxon>
        <taxon>Pterygota</taxon>
        <taxon>Neoptera</taxon>
        <taxon>Endopterygota</taxon>
        <taxon>Lepidoptera</taxon>
        <taxon>Glossata</taxon>
        <taxon>Ditrysia</taxon>
        <taxon>Papilionoidea</taxon>
        <taxon>Pieridae</taxon>
        <taxon>Pierinae</taxon>
        <taxon>Pieris</taxon>
    </lineage>
</organism>
<feature type="transmembrane region" description="Helical" evidence="1">
    <location>
        <begin position="12"/>
        <end position="30"/>
    </location>
</feature>
<dbReference type="Proteomes" id="UP000663880">
    <property type="component" value="Unassembled WGS sequence"/>
</dbReference>
<keyword evidence="1" id="KW-1133">Transmembrane helix</keyword>
<evidence type="ECO:0008006" key="4">
    <source>
        <dbReference type="Google" id="ProtNLM"/>
    </source>
</evidence>
<comment type="caution">
    <text evidence="2">The sequence shown here is derived from an EMBL/GenBank/DDBJ whole genome shotgun (WGS) entry which is preliminary data.</text>
</comment>
<keyword evidence="1" id="KW-0472">Membrane</keyword>
<evidence type="ECO:0000313" key="3">
    <source>
        <dbReference type="Proteomes" id="UP000663880"/>
    </source>
</evidence>
<reference evidence="2" key="1">
    <citation type="submission" date="2021-02" db="EMBL/GenBank/DDBJ databases">
        <authorList>
            <person name="Steward A R."/>
        </authorList>
    </citation>
    <scope>NUCLEOTIDE SEQUENCE</scope>
</reference>
<keyword evidence="3" id="KW-1185">Reference proteome</keyword>
<keyword evidence="1" id="KW-0812">Transmembrane</keyword>
<dbReference type="AlphaFoldDB" id="A0A821U6Y6"/>
<evidence type="ECO:0000256" key="1">
    <source>
        <dbReference type="SAM" id="Phobius"/>
    </source>
</evidence>
<accession>A0A821U6Y6</accession>
<dbReference type="EMBL" id="CAJOBZ010000029">
    <property type="protein sequence ID" value="CAF4885040.1"/>
    <property type="molecule type" value="Genomic_DNA"/>
</dbReference>
<sequence>MTQYKHILMSTALWIFIVMEVSCGINLGLISGDRRRLTSPFLITKTSRHSPIKININSKSLTPILSKSLLSKNLKPKLNIPKIPFMPIFPILPPVIPKLPILPPLLPIIPPLPILPLPIIPLLPKTLKAPKLLRKTALQRDLERKIKTAMKPPPKISKNIAKFLLNLKKKGSITTAEYLRFKKLLI</sequence>
<evidence type="ECO:0000313" key="2">
    <source>
        <dbReference type="EMBL" id="CAF4885040.1"/>
    </source>
</evidence>